<dbReference type="EMBL" id="SRLO01000427">
    <property type="protein sequence ID" value="TNN56482.1"/>
    <property type="molecule type" value="Genomic_DNA"/>
</dbReference>
<accession>A0A4Z2GUS4</accession>
<evidence type="ECO:0000313" key="2">
    <source>
        <dbReference type="EMBL" id="TNN56482.1"/>
    </source>
</evidence>
<evidence type="ECO:0000256" key="1">
    <source>
        <dbReference type="SAM" id="MobiDB-lite"/>
    </source>
</evidence>
<sequence>MDERNSESVMFIGFKPRFLRPIDPSASETSGREHLGVFMSPIVSWSREKRTAPAHTEPRTPDSGLLQPSVLLHGFDGLGQGLLGLKLTSHWIRGREVAKLTQPVLEGETVDTEFKGQPEHVKDSKYPNAAERSLRGQQHRLDERGSSEGGRGGTGKMKRVSSAGPPDRSWTKETSHAGKRTLAVSEGDEDVRTDDTGPYLFERFT</sequence>
<keyword evidence="3" id="KW-1185">Reference proteome</keyword>
<proteinExistence type="predicted"/>
<organism evidence="2 3">
    <name type="scientific">Liparis tanakae</name>
    <name type="common">Tanaka's snailfish</name>
    <dbReference type="NCBI Taxonomy" id="230148"/>
    <lineage>
        <taxon>Eukaryota</taxon>
        <taxon>Metazoa</taxon>
        <taxon>Chordata</taxon>
        <taxon>Craniata</taxon>
        <taxon>Vertebrata</taxon>
        <taxon>Euteleostomi</taxon>
        <taxon>Actinopterygii</taxon>
        <taxon>Neopterygii</taxon>
        <taxon>Teleostei</taxon>
        <taxon>Neoteleostei</taxon>
        <taxon>Acanthomorphata</taxon>
        <taxon>Eupercaria</taxon>
        <taxon>Perciformes</taxon>
        <taxon>Cottioidei</taxon>
        <taxon>Cottales</taxon>
        <taxon>Liparidae</taxon>
        <taxon>Liparis</taxon>
    </lineage>
</organism>
<feature type="region of interest" description="Disordered" evidence="1">
    <location>
        <begin position="109"/>
        <end position="205"/>
    </location>
</feature>
<gene>
    <name evidence="2" type="ORF">EYF80_033279</name>
</gene>
<name>A0A4Z2GUS4_9TELE</name>
<protein>
    <submittedName>
        <fullName evidence="2">Uncharacterized protein</fullName>
    </submittedName>
</protein>
<evidence type="ECO:0000313" key="3">
    <source>
        <dbReference type="Proteomes" id="UP000314294"/>
    </source>
</evidence>
<comment type="caution">
    <text evidence="2">The sequence shown here is derived from an EMBL/GenBank/DDBJ whole genome shotgun (WGS) entry which is preliminary data.</text>
</comment>
<dbReference type="AlphaFoldDB" id="A0A4Z2GUS4"/>
<reference evidence="2 3" key="1">
    <citation type="submission" date="2019-03" db="EMBL/GenBank/DDBJ databases">
        <title>First draft genome of Liparis tanakae, snailfish: a comprehensive survey of snailfish specific genes.</title>
        <authorList>
            <person name="Kim W."/>
            <person name="Song I."/>
            <person name="Jeong J.-H."/>
            <person name="Kim D."/>
            <person name="Kim S."/>
            <person name="Ryu S."/>
            <person name="Song J.Y."/>
            <person name="Lee S.K."/>
        </authorList>
    </citation>
    <scope>NUCLEOTIDE SEQUENCE [LARGE SCALE GENOMIC DNA]</scope>
    <source>
        <tissue evidence="2">Muscle</tissue>
    </source>
</reference>
<feature type="compositionally biased region" description="Basic and acidic residues" evidence="1">
    <location>
        <begin position="112"/>
        <end position="125"/>
    </location>
</feature>
<dbReference type="Proteomes" id="UP000314294">
    <property type="component" value="Unassembled WGS sequence"/>
</dbReference>